<sequence length="158" mass="16733">MNFYRRIQWCDRFRDATHGLEVTAPGRITGEASPEHAPPMPAGGGHVHPGKKLPAPGRITGEASTEHAPPMPAGGGHVHPGKKLQNLEYLRNRSQESEEVSGAQGGKFEFVLGGISGARIAGVRGGILGRFCTRIAGVRGGILVGGIRRSNGGKFEMY</sequence>
<evidence type="ECO:0000313" key="2">
    <source>
        <dbReference type="EMBL" id="KAK9751915.1"/>
    </source>
</evidence>
<evidence type="ECO:0000313" key="3">
    <source>
        <dbReference type="Proteomes" id="UP001458880"/>
    </source>
</evidence>
<evidence type="ECO:0000256" key="1">
    <source>
        <dbReference type="SAM" id="MobiDB-lite"/>
    </source>
</evidence>
<dbReference type="Proteomes" id="UP001458880">
    <property type="component" value="Unassembled WGS sequence"/>
</dbReference>
<protein>
    <submittedName>
        <fullName evidence="2">Uncharacterized protein</fullName>
    </submittedName>
</protein>
<reference evidence="2 3" key="1">
    <citation type="journal article" date="2024" name="BMC Genomics">
        <title>De novo assembly and annotation of Popillia japonica's genome with initial clues to its potential as an invasive pest.</title>
        <authorList>
            <person name="Cucini C."/>
            <person name="Boschi S."/>
            <person name="Funari R."/>
            <person name="Cardaioli E."/>
            <person name="Iannotti N."/>
            <person name="Marturano G."/>
            <person name="Paoli F."/>
            <person name="Bruttini M."/>
            <person name="Carapelli A."/>
            <person name="Frati F."/>
            <person name="Nardi F."/>
        </authorList>
    </citation>
    <scope>NUCLEOTIDE SEQUENCE [LARGE SCALE GENOMIC DNA]</scope>
    <source>
        <strain evidence="2">DMR45628</strain>
    </source>
</reference>
<organism evidence="2 3">
    <name type="scientific">Popillia japonica</name>
    <name type="common">Japanese beetle</name>
    <dbReference type="NCBI Taxonomy" id="7064"/>
    <lineage>
        <taxon>Eukaryota</taxon>
        <taxon>Metazoa</taxon>
        <taxon>Ecdysozoa</taxon>
        <taxon>Arthropoda</taxon>
        <taxon>Hexapoda</taxon>
        <taxon>Insecta</taxon>
        <taxon>Pterygota</taxon>
        <taxon>Neoptera</taxon>
        <taxon>Endopterygota</taxon>
        <taxon>Coleoptera</taxon>
        <taxon>Polyphaga</taxon>
        <taxon>Scarabaeiformia</taxon>
        <taxon>Scarabaeidae</taxon>
        <taxon>Rutelinae</taxon>
        <taxon>Popillia</taxon>
    </lineage>
</organism>
<feature type="region of interest" description="Disordered" evidence="1">
    <location>
        <begin position="59"/>
        <end position="79"/>
    </location>
</feature>
<dbReference type="AlphaFoldDB" id="A0AAW1N1W7"/>
<gene>
    <name evidence="2" type="ORF">QE152_g4721</name>
</gene>
<dbReference type="EMBL" id="JASPKY010000025">
    <property type="protein sequence ID" value="KAK9751915.1"/>
    <property type="molecule type" value="Genomic_DNA"/>
</dbReference>
<proteinExistence type="predicted"/>
<keyword evidence="3" id="KW-1185">Reference proteome</keyword>
<name>A0AAW1N1W7_POPJA</name>
<comment type="caution">
    <text evidence="2">The sequence shown here is derived from an EMBL/GenBank/DDBJ whole genome shotgun (WGS) entry which is preliminary data.</text>
</comment>
<accession>A0AAW1N1W7</accession>
<feature type="region of interest" description="Disordered" evidence="1">
    <location>
        <begin position="29"/>
        <end position="48"/>
    </location>
</feature>